<dbReference type="STRING" id="71784.A0A1Y2AUM3"/>
<keyword evidence="1" id="KW-0963">Cytoplasm</keyword>
<dbReference type="SUPFAM" id="SSF50978">
    <property type="entry name" value="WD40 repeat-like"/>
    <property type="match status" value="1"/>
</dbReference>
<dbReference type="EMBL" id="MCFC01000049">
    <property type="protein sequence ID" value="ORY26271.1"/>
    <property type="molecule type" value="Genomic_DNA"/>
</dbReference>
<evidence type="ECO:0000259" key="5">
    <source>
        <dbReference type="PROSITE" id="PS51394"/>
    </source>
</evidence>
<dbReference type="PRINTS" id="PR00320">
    <property type="entry name" value="GPROTEINBRPT"/>
</dbReference>
<dbReference type="CDD" id="cd00200">
    <property type="entry name" value="WD40"/>
    <property type="match status" value="1"/>
</dbReference>
<dbReference type="GO" id="GO:0010992">
    <property type="term" value="P:ubiquitin recycling"/>
    <property type="evidence" value="ECO:0007669"/>
    <property type="project" value="TreeGrafter"/>
</dbReference>
<dbReference type="GO" id="GO:0005634">
    <property type="term" value="C:nucleus"/>
    <property type="evidence" value="ECO:0007669"/>
    <property type="project" value="TreeGrafter"/>
</dbReference>
<evidence type="ECO:0000256" key="1">
    <source>
        <dbReference type="ARBA" id="ARBA00022490"/>
    </source>
</evidence>
<dbReference type="Gene3D" id="2.130.10.10">
    <property type="entry name" value="YVTN repeat-like/Quinoprotein amine dehydrogenase"/>
    <property type="match status" value="1"/>
</dbReference>
<dbReference type="InterPro" id="IPR038122">
    <property type="entry name" value="PFU_sf"/>
</dbReference>
<protein>
    <submittedName>
        <fullName evidence="6">WD40-repeat-containing domain protein</fullName>
    </submittedName>
</protein>
<evidence type="ECO:0000256" key="4">
    <source>
        <dbReference type="PROSITE-ProRule" id="PRU00221"/>
    </source>
</evidence>
<dbReference type="PROSITE" id="PS50082">
    <property type="entry name" value="WD_REPEATS_2"/>
    <property type="match status" value="3"/>
</dbReference>
<keyword evidence="3" id="KW-0677">Repeat</keyword>
<dbReference type="GO" id="GO:0043130">
    <property type="term" value="F:ubiquitin binding"/>
    <property type="evidence" value="ECO:0007669"/>
    <property type="project" value="TreeGrafter"/>
</dbReference>
<dbReference type="PROSITE" id="PS50294">
    <property type="entry name" value="WD_REPEATS_REGION"/>
    <property type="match status" value="2"/>
</dbReference>
<feature type="repeat" description="WD" evidence="4">
    <location>
        <begin position="103"/>
        <end position="135"/>
    </location>
</feature>
<dbReference type="InterPro" id="IPR015943">
    <property type="entry name" value="WD40/YVTN_repeat-like_dom_sf"/>
</dbReference>
<comment type="caution">
    <text evidence="6">The sequence shown here is derived from an EMBL/GenBank/DDBJ whole genome shotgun (WGS) entry which is preliminary data.</text>
</comment>
<evidence type="ECO:0000256" key="3">
    <source>
        <dbReference type="ARBA" id="ARBA00022737"/>
    </source>
</evidence>
<proteinExistence type="predicted"/>
<dbReference type="PANTHER" id="PTHR19849">
    <property type="entry name" value="PHOSPHOLIPASE A-2-ACTIVATING PROTEIN"/>
    <property type="match status" value="1"/>
</dbReference>
<dbReference type="Gene3D" id="3.10.20.870">
    <property type="entry name" value="PFU (PLAA family ubiquitin binding), C-terminal domain"/>
    <property type="match status" value="1"/>
</dbReference>
<feature type="repeat" description="WD" evidence="4">
    <location>
        <begin position="191"/>
        <end position="225"/>
    </location>
</feature>
<dbReference type="InterPro" id="IPR036322">
    <property type="entry name" value="WD40_repeat_dom_sf"/>
</dbReference>
<dbReference type="GO" id="GO:0043161">
    <property type="term" value="P:proteasome-mediated ubiquitin-dependent protein catabolic process"/>
    <property type="evidence" value="ECO:0007669"/>
    <property type="project" value="TreeGrafter"/>
</dbReference>
<evidence type="ECO:0000313" key="6">
    <source>
        <dbReference type="EMBL" id="ORY26271.1"/>
    </source>
</evidence>
<keyword evidence="2 4" id="KW-0853">WD repeat</keyword>
<dbReference type="PANTHER" id="PTHR19849:SF0">
    <property type="entry name" value="PHOSPHOLIPASE A-2-ACTIVATING PROTEIN"/>
    <property type="match status" value="1"/>
</dbReference>
<dbReference type="Proteomes" id="UP000193986">
    <property type="component" value="Unassembled WGS sequence"/>
</dbReference>
<feature type="repeat" description="WD" evidence="4">
    <location>
        <begin position="232"/>
        <end position="262"/>
    </location>
</feature>
<dbReference type="Pfam" id="PF00400">
    <property type="entry name" value="WD40"/>
    <property type="match status" value="5"/>
</dbReference>
<accession>A0A1Y2AUM3</accession>
<dbReference type="SMART" id="SM00320">
    <property type="entry name" value="WD40"/>
    <property type="match status" value="7"/>
</dbReference>
<feature type="domain" description="PFU" evidence="5">
    <location>
        <begin position="307"/>
        <end position="400"/>
    </location>
</feature>
<keyword evidence="7" id="KW-1185">Reference proteome</keyword>
<dbReference type="InterPro" id="IPR001680">
    <property type="entry name" value="WD40_rpt"/>
</dbReference>
<dbReference type="PROSITE" id="PS51394">
    <property type="entry name" value="PFU"/>
    <property type="match status" value="1"/>
</dbReference>
<dbReference type="GO" id="GO:0005737">
    <property type="term" value="C:cytoplasm"/>
    <property type="evidence" value="ECO:0007669"/>
    <property type="project" value="TreeGrafter"/>
</dbReference>
<gene>
    <name evidence="6" type="ORF">BCR39DRAFT_541782</name>
</gene>
<sequence length="400" mass="43118">MASGYHLCVELDPIHADDVKAVIAVGDHTIVSASRDGSVGVWGRAQGQSFRLQALLGGHDAYVNSLAHIPHGAGNGFIASGGNSSLILLHSLDTLNPEPAECLIGHSLNVCTLTYSPSLAKLVSASWDHTARVWSETDGHWDTELVLQGHSEAVWGVTVVETGVRLGCYITGSADRTIILWSQRGETLQCIKGSPEPVRSLAMLPESIGFASACNDGLLRLWDLSGNIIRIIRGHTDYVYEVIIGPRGQVISCGEDHTTRIWTDAGDSLGVLLHPCQTVWAVASLANEDLITAGSDGKLRIWTISPERMASDETLRVYNSSVDAAISAKQQVQTDVPPEPGSHVIDIDINISDDAPPLVLSYRPESDPRQAAEEFGTRHALSANYVDQIEEFIRLHTSRG</sequence>
<dbReference type="AlphaFoldDB" id="A0A1Y2AUM3"/>
<name>A0A1Y2AUM3_9TREE</name>
<reference evidence="6 7" key="1">
    <citation type="submission" date="2016-07" db="EMBL/GenBank/DDBJ databases">
        <title>Pervasive Adenine N6-methylation of Active Genes in Fungi.</title>
        <authorList>
            <consortium name="DOE Joint Genome Institute"/>
            <person name="Mondo S.J."/>
            <person name="Dannebaum R.O."/>
            <person name="Kuo R.C."/>
            <person name="Labutti K."/>
            <person name="Haridas S."/>
            <person name="Kuo A."/>
            <person name="Salamov A."/>
            <person name="Ahrendt S.R."/>
            <person name="Lipzen A."/>
            <person name="Sullivan W."/>
            <person name="Andreopoulos W.B."/>
            <person name="Clum A."/>
            <person name="Lindquist E."/>
            <person name="Daum C."/>
            <person name="Ramamoorthy G.K."/>
            <person name="Gryganskyi A."/>
            <person name="Culley D."/>
            <person name="Magnuson J.K."/>
            <person name="James T.Y."/>
            <person name="O'Malley M.A."/>
            <person name="Stajich J.E."/>
            <person name="Spatafora J.W."/>
            <person name="Visel A."/>
            <person name="Grigoriev I.V."/>
        </authorList>
    </citation>
    <scope>NUCLEOTIDE SEQUENCE [LARGE SCALE GENOMIC DNA]</scope>
    <source>
        <strain evidence="6 7">68-887.2</strain>
    </source>
</reference>
<dbReference type="InterPro" id="IPR020472">
    <property type="entry name" value="WD40_PAC1"/>
</dbReference>
<dbReference type="InterPro" id="IPR015155">
    <property type="entry name" value="PFU"/>
</dbReference>
<dbReference type="OrthoDB" id="10265988at2759"/>
<evidence type="ECO:0000313" key="7">
    <source>
        <dbReference type="Proteomes" id="UP000193986"/>
    </source>
</evidence>
<evidence type="ECO:0000256" key="2">
    <source>
        <dbReference type="ARBA" id="ARBA00022574"/>
    </source>
</evidence>
<organism evidence="6 7">
    <name type="scientific">Naematelia encephala</name>
    <dbReference type="NCBI Taxonomy" id="71784"/>
    <lineage>
        <taxon>Eukaryota</taxon>
        <taxon>Fungi</taxon>
        <taxon>Dikarya</taxon>
        <taxon>Basidiomycota</taxon>
        <taxon>Agaricomycotina</taxon>
        <taxon>Tremellomycetes</taxon>
        <taxon>Tremellales</taxon>
        <taxon>Naemateliaceae</taxon>
        <taxon>Naematelia</taxon>
    </lineage>
</organism>
<dbReference type="InParanoid" id="A0A1Y2AUM3"/>
<dbReference type="Pfam" id="PF09070">
    <property type="entry name" value="PFU"/>
    <property type="match status" value="1"/>
</dbReference>